<comment type="caution">
    <text evidence="1">The sequence shown here is derived from an EMBL/GenBank/DDBJ whole genome shotgun (WGS) entry which is preliminary data.</text>
</comment>
<evidence type="ECO:0000313" key="1">
    <source>
        <dbReference type="EMBL" id="KAH9290224.1"/>
    </source>
</evidence>
<proteinExistence type="predicted"/>
<dbReference type="Proteomes" id="UP000824469">
    <property type="component" value="Unassembled WGS sequence"/>
</dbReference>
<keyword evidence="2" id="KW-1185">Reference proteome</keyword>
<feature type="non-terminal residue" evidence="1">
    <location>
        <position position="1"/>
    </location>
</feature>
<dbReference type="EMBL" id="JAHRHJ020003813">
    <property type="protein sequence ID" value="KAH9290224.1"/>
    <property type="molecule type" value="Genomic_DNA"/>
</dbReference>
<sequence>SGRHDIIMGKIYVGMMGVMDDIEEGVPQSQVQMVTTNLFIITLREGYHDVGIINRGGYGDVCLVLAWPYFPDLRHEGELSNATTLVVKPIVAARGHMG</sequence>
<name>A0AA38C4X7_TAXCH</name>
<reference evidence="1 2" key="1">
    <citation type="journal article" date="2021" name="Nat. Plants">
        <title>The Taxus genome provides insights into paclitaxel biosynthesis.</title>
        <authorList>
            <person name="Xiong X."/>
            <person name="Gou J."/>
            <person name="Liao Q."/>
            <person name="Li Y."/>
            <person name="Zhou Q."/>
            <person name="Bi G."/>
            <person name="Li C."/>
            <person name="Du R."/>
            <person name="Wang X."/>
            <person name="Sun T."/>
            <person name="Guo L."/>
            <person name="Liang H."/>
            <person name="Lu P."/>
            <person name="Wu Y."/>
            <person name="Zhang Z."/>
            <person name="Ro D.K."/>
            <person name="Shang Y."/>
            <person name="Huang S."/>
            <person name="Yan J."/>
        </authorList>
    </citation>
    <scope>NUCLEOTIDE SEQUENCE [LARGE SCALE GENOMIC DNA]</scope>
    <source>
        <strain evidence="1">Ta-2019</strain>
    </source>
</reference>
<protein>
    <submittedName>
        <fullName evidence="1">Uncharacterized protein</fullName>
    </submittedName>
</protein>
<dbReference type="AlphaFoldDB" id="A0AA38C4X7"/>
<organism evidence="1 2">
    <name type="scientific">Taxus chinensis</name>
    <name type="common">Chinese yew</name>
    <name type="synonym">Taxus wallichiana var. chinensis</name>
    <dbReference type="NCBI Taxonomy" id="29808"/>
    <lineage>
        <taxon>Eukaryota</taxon>
        <taxon>Viridiplantae</taxon>
        <taxon>Streptophyta</taxon>
        <taxon>Embryophyta</taxon>
        <taxon>Tracheophyta</taxon>
        <taxon>Spermatophyta</taxon>
        <taxon>Pinopsida</taxon>
        <taxon>Pinidae</taxon>
        <taxon>Conifers II</taxon>
        <taxon>Cupressales</taxon>
        <taxon>Taxaceae</taxon>
        <taxon>Taxus</taxon>
    </lineage>
</organism>
<evidence type="ECO:0000313" key="2">
    <source>
        <dbReference type="Proteomes" id="UP000824469"/>
    </source>
</evidence>
<accession>A0AA38C4X7</accession>
<gene>
    <name evidence="1" type="ORF">KI387_034341</name>
</gene>